<evidence type="ECO:0000256" key="1">
    <source>
        <dbReference type="ARBA" id="ARBA00022737"/>
    </source>
</evidence>
<dbReference type="InterPro" id="IPR036770">
    <property type="entry name" value="Ankyrin_rpt-contain_sf"/>
</dbReference>
<reference evidence="5" key="1">
    <citation type="submission" date="2017-07" db="EMBL/GenBank/DDBJ databases">
        <title>Leptospira spp. isolated from tropical soils.</title>
        <authorList>
            <person name="Thibeaux R."/>
            <person name="Iraola G."/>
            <person name="Ferres I."/>
            <person name="Bierque E."/>
            <person name="Girault D."/>
            <person name="Soupe-Gilbert M.-E."/>
            <person name="Picardeau M."/>
            <person name="Goarant C."/>
        </authorList>
    </citation>
    <scope>NUCLEOTIDE SEQUENCE [LARGE SCALE GENOMIC DNA]</scope>
    <source>
        <strain evidence="5">ATI7-C-A5</strain>
    </source>
</reference>
<dbReference type="OrthoDB" id="5622506at2"/>
<dbReference type="PRINTS" id="PR01415">
    <property type="entry name" value="ANKYRIN"/>
</dbReference>
<reference evidence="4" key="3">
    <citation type="submission" date="2023-10" db="EMBL/GenBank/DDBJ databases">
        <authorList>
            <person name="Picardeau M."/>
            <person name="Thibeaux R."/>
        </authorList>
    </citation>
    <scope>NUCLEOTIDE SEQUENCE</scope>
    <source>
        <strain evidence="4">ATI7-C-A5</strain>
    </source>
</reference>
<feature type="repeat" description="ANK" evidence="3">
    <location>
        <begin position="162"/>
        <end position="195"/>
    </location>
</feature>
<evidence type="ECO:0000313" key="6">
    <source>
        <dbReference type="Proteomes" id="UP000232122"/>
    </source>
</evidence>
<dbReference type="SUPFAM" id="SSF48403">
    <property type="entry name" value="Ankyrin repeat"/>
    <property type="match status" value="1"/>
</dbReference>
<evidence type="ECO:0000313" key="5">
    <source>
        <dbReference type="EMBL" id="PJZ91623.1"/>
    </source>
</evidence>
<accession>A0A2N0BNM5</accession>
<organism evidence="5">
    <name type="scientific">Leptospira ellisii</name>
    <dbReference type="NCBI Taxonomy" id="2023197"/>
    <lineage>
        <taxon>Bacteria</taxon>
        <taxon>Pseudomonadati</taxon>
        <taxon>Spirochaetota</taxon>
        <taxon>Spirochaetia</taxon>
        <taxon>Leptospirales</taxon>
        <taxon>Leptospiraceae</taxon>
        <taxon>Leptospira</taxon>
    </lineage>
</organism>
<dbReference type="InterPro" id="IPR002110">
    <property type="entry name" value="Ankyrin_rpt"/>
</dbReference>
<comment type="caution">
    <text evidence="5">The sequence shown here is derived from an EMBL/GenBank/DDBJ whole genome shotgun (WGS) entry which is preliminary data.</text>
</comment>
<reference evidence="4 6" key="2">
    <citation type="journal article" date="2018" name="Microb. Genom.">
        <title>Deciphering the unexplored Leptospira diversity from soils uncovers genomic evolution to virulence.</title>
        <authorList>
            <person name="Thibeaux R."/>
            <person name="Iraola G."/>
            <person name="Ferres I."/>
            <person name="Bierque E."/>
            <person name="Girault D."/>
            <person name="Soupe-Gilbert M.E."/>
            <person name="Picardeau M."/>
            <person name="Goarant C."/>
        </authorList>
    </citation>
    <scope>NUCLEOTIDE SEQUENCE [LARGE SCALE GENOMIC DNA]</scope>
    <source>
        <strain evidence="4 6">ATI7-C-A5</strain>
    </source>
</reference>
<dbReference type="AlphaFoldDB" id="A0A2N0B552"/>
<protein>
    <submittedName>
        <fullName evidence="4">Ankyrin repeat domain-containing protein</fullName>
    </submittedName>
</protein>
<dbReference type="EMBL" id="NPEF02000027">
    <property type="protein sequence ID" value="MDV6237593.1"/>
    <property type="molecule type" value="Genomic_DNA"/>
</dbReference>
<dbReference type="Pfam" id="PF00023">
    <property type="entry name" value="Ank"/>
    <property type="match status" value="1"/>
</dbReference>
<gene>
    <name evidence="4" type="ORF">CH379_018325</name>
    <name evidence="5" type="ORF">CH379_17595</name>
</gene>
<dbReference type="PANTHER" id="PTHR24171">
    <property type="entry name" value="ANKYRIN REPEAT DOMAIN-CONTAINING PROTEIN 39-RELATED"/>
    <property type="match status" value="1"/>
</dbReference>
<dbReference type="RefSeq" id="WP_100745994.1">
    <property type="nucleotide sequence ID" value="NZ_NPEF02000027.1"/>
</dbReference>
<evidence type="ECO:0000313" key="4">
    <source>
        <dbReference type="EMBL" id="MDV6237593.1"/>
    </source>
</evidence>
<dbReference type="Pfam" id="PF12796">
    <property type="entry name" value="Ank_2"/>
    <property type="match status" value="1"/>
</dbReference>
<dbReference type="PROSITE" id="PS50297">
    <property type="entry name" value="ANK_REP_REGION"/>
    <property type="match status" value="3"/>
</dbReference>
<feature type="repeat" description="ANK" evidence="3">
    <location>
        <begin position="91"/>
        <end position="123"/>
    </location>
</feature>
<proteinExistence type="predicted"/>
<evidence type="ECO:0000256" key="2">
    <source>
        <dbReference type="ARBA" id="ARBA00023043"/>
    </source>
</evidence>
<feature type="repeat" description="ANK" evidence="3">
    <location>
        <begin position="128"/>
        <end position="160"/>
    </location>
</feature>
<dbReference type="Proteomes" id="UP000232122">
    <property type="component" value="Unassembled WGS sequence"/>
</dbReference>
<keyword evidence="2 3" id="KW-0040">ANK repeat</keyword>
<sequence length="219" mass="23705">MQEIFQAIAGGLKSKVIGLLKRDPGLFQSTTEEGITPVLFSLYYGKLDLSKEIFQMSPSRNLFEAVALGDLEETKRMIGEFPETINSYSKDGWSALHLASYFGHLEITKFLILSGADLGLTSKSKLSYGNTALHSAIATGKKEIVALLLEKGADANAIQDPGKITPLHVAASRSGSIEIIQLLLRKGADKTRVSAEEQTPYAIALERGHDAEANELKIG</sequence>
<keyword evidence="1" id="KW-0677">Repeat</keyword>
<accession>A0A2N0B552</accession>
<name>A0A2N0B552_9LEPT</name>
<dbReference type="PROSITE" id="PS50088">
    <property type="entry name" value="ANK_REPEAT"/>
    <property type="match status" value="3"/>
</dbReference>
<dbReference type="EMBL" id="NPEF01000242">
    <property type="protein sequence ID" value="PJZ91623.1"/>
    <property type="molecule type" value="Genomic_DNA"/>
</dbReference>
<keyword evidence="6" id="KW-1185">Reference proteome</keyword>
<dbReference type="SMART" id="SM00248">
    <property type="entry name" value="ANK"/>
    <property type="match status" value="4"/>
</dbReference>
<evidence type="ECO:0000256" key="3">
    <source>
        <dbReference type="PROSITE-ProRule" id="PRU00023"/>
    </source>
</evidence>
<dbReference type="Gene3D" id="1.25.40.20">
    <property type="entry name" value="Ankyrin repeat-containing domain"/>
    <property type="match status" value="1"/>
</dbReference>